<protein>
    <recommendedName>
        <fullName evidence="4">Tetratricopeptide repeat protein</fullName>
    </recommendedName>
</protein>
<dbReference type="Proteomes" id="UP000613768">
    <property type="component" value="Unassembled WGS sequence"/>
</dbReference>
<comment type="caution">
    <text evidence="2">The sequence shown here is derived from an EMBL/GenBank/DDBJ whole genome shotgun (WGS) entry which is preliminary data.</text>
</comment>
<feature type="signal peptide" evidence="1">
    <location>
        <begin position="1"/>
        <end position="24"/>
    </location>
</feature>
<evidence type="ECO:0000313" key="3">
    <source>
        <dbReference type="Proteomes" id="UP000613768"/>
    </source>
</evidence>
<evidence type="ECO:0000313" key="2">
    <source>
        <dbReference type="EMBL" id="MBD8525657.1"/>
    </source>
</evidence>
<proteinExistence type="predicted"/>
<accession>A0AAW3ZKF3</accession>
<organism evidence="2 3">
    <name type="scientific">Pseudomarimonas arenosa</name>
    <dbReference type="NCBI Taxonomy" id="2774145"/>
    <lineage>
        <taxon>Bacteria</taxon>
        <taxon>Pseudomonadati</taxon>
        <taxon>Pseudomonadota</taxon>
        <taxon>Gammaproteobacteria</taxon>
        <taxon>Lysobacterales</taxon>
        <taxon>Lysobacteraceae</taxon>
        <taxon>Pseudomarimonas</taxon>
    </lineage>
</organism>
<dbReference type="Gene3D" id="1.25.40.10">
    <property type="entry name" value="Tetratricopeptide repeat domain"/>
    <property type="match status" value="1"/>
</dbReference>
<sequence>MSSVSRWVALALALTAVSASVAQAECPAEQRGAEAVLNAVLNYDAQGLTRLLDTSGLATRVMRDLPANDPLRDGLPAALAANASDMANGLLQSLKNSGMQVVRQANAPAGKTLLRKQGAEIGSGVDYIEFELSPAGCVVDWTSLMMGSSASAAMRQNIVLMRMDDGLIGQLFGLQRIDRAQLEKTRTLAAAMVKGDRETALQALAGMKELAKSSYELSMLRVGLLAFSPDAPEYRQALSDLAERFGDDPRTQFILVDHYYFIEDYARGLRAVERMQRQVGKDEENQLLVAGLLKLLGRTQQATEALQSLVALAPERTETHVELVAYLAETGQHEAAVASLRKAADLGIHFEEAAMRQEPVFQSLLASTEYAAFKAEQGE</sequence>
<dbReference type="SUPFAM" id="SSF48452">
    <property type="entry name" value="TPR-like"/>
    <property type="match status" value="1"/>
</dbReference>
<dbReference type="InterPro" id="IPR011990">
    <property type="entry name" value="TPR-like_helical_dom_sf"/>
</dbReference>
<keyword evidence="3" id="KW-1185">Reference proteome</keyword>
<evidence type="ECO:0000256" key="1">
    <source>
        <dbReference type="SAM" id="SignalP"/>
    </source>
</evidence>
<dbReference type="EMBL" id="JACYTR010000011">
    <property type="protein sequence ID" value="MBD8525657.1"/>
    <property type="molecule type" value="Genomic_DNA"/>
</dbReference>
<gene>
    <name evidence="2" type="ORF">IFO71_07870</name>
</gene>
<dbReference type="AlphaFoldDB" id="A0AAW3ZKF3"/>
<evidence type="ECO:0008006" key="4">
    <source>
        <dbReference type="Google" id="ProtNLM"/>
    </source>
</evidence>
<name>A0AAW3ZKF3_9GAMM</name>
<keyword evidence="1" id="KW-0732">Signal</keyword>
<feature type="chain" id="PRO_5043845508" description="Tetratricopeptide repeat protein" evidence="1">
    <location>
        <begin position="25"/>
        <end position="379"/>
    </location>
</feature>
<dbReference type="RefSeq" id="WP_192029005.1">
    <property type="nucleotide sequence ID" value="NZ_JACYTR010000011.1"/>
</dbReference>
<reference evidence="2 3" key="1">
    <citation type="submission" date="2020-09" db="EMBL/GenBank/DDBJ databases">
        <title>Pseudoxanthomonas sp. CAU 1598 isolated from sand of Yaerae Beach.</title>
        <authorList>
            <person name="Kim W."/>
        </authorList>
    </citation>
    <scope>NUCLEOTIDE SEQUENCE [LARGE SCALE GENOMIC DNA]</scope>
    <source>
        <strain evidence="2 3">CAU 1598</strain>
    </source>
</reference>